<accession>A0A8S3EXR0</accession>
<gene>
    <name evidence="1" type="ORF">BYL167_LOCUS62790</name>
    <name evidence="2" type="ORF">GIL414_LOCUS71323</name>
</gene>
<dbReference type="AlphaFoldDB" id="A0A8S3EXR0"/>
<organism evidence="1 3">
    <name type="scientific">Rotaria magnacalcarata</name>
    <dbReference type="NCBI Taxonomy" id="392030"/>
    <lineage>
        <taxon>Eukaryota</taxon>
        <taxon>Metazoa</taxon>
        <taxon>Spiralia</taxon>
        <taxon>Gnathifera</taxon>
        <taxon>Rotifera</taxon>
        <taxon>Eurotatoria</taxon>
        <taxon>Bdelloidea</taxon>
        <taxon>Philodinida</taxon>
        <taxon>Philodinidae</taxon>
        <taxon>Rotaria</taxon>
    </lineage>
</organism>
<name>A0A8S3EXR0_9BILA</name>
<dbReference type="Proteomes" id="UP000681720">
    <property type="component" value="Unassembled WGS sequence"/>
</dbReference>
<comment type="caution">
    <text evidence="1">The sequence shown here is derived from an EMBL/GenBank/DDBJ whole genome shotgun (WGS) entry which is preliminary data.</text>
</comment>
<dbReference type="EMBL" id="CAJOBJ010334067">
    <property type="protein sequence ID" value="CAF5186578.1"/>
    <property type="molecule type" value="Genomic_DNA"/>
</dbReference>
<protein>
    <submittedName>
        <fullName evidence="1">Uncharacterized protein</fullName>
    </submittedName>
</protein>
<sequence length="107" mass="12198">MEKTIRTILDQAQNNNIRHGEHLKALADLYTKCNQQSFHDEFLRCIASIITSPSNSTYVGHALHFISSFLTLEIGSSTNNDESQNNDSMQSDVFHPILPRVIQFFDE</sequence>
<evidence type="ECO:0000313" key="1">
    <source>
        <dbReference type="EMBL" id="CAF5088154.1"/>
    </source>
</evidence>
<feature type="non-terminal residue" evidence="1">
    <location>
        <position position="1"/>
    </location>
</feature>
<reference evidence="1" key="1">
    <citation type="submission" date="2021-02" db="EMBL/GenBank/DDBJ databases">
        <authorList>
            <person name="Nowell W R."/>
        </authorList>
    </citation>
    <scope>NUCLEOTIDE SEQUENCE</scope>
</reference>
<dbReference type="Proteomes" id="UP000681967">
    <property type="component" value="Unassembled WGS sequence"/>
</dbReference>
<evidence type="ECO:0000313" key="3">
    <source>
        <dbReference type="Proteomes" id="UP000681967"/>
    </source>
</evidence>
<evidence type="ECO:0000313" key="2">
    <source>
        <dbReference type="EMBL" id="CAF5186578.1"/>
    </source>
</evidence>
<proteinExistence type="predicted"/>
<dbReference type="EMBL" id="CAJOBH010235297">
    <property type="protein sequence ID" value="CAF5088154.1"/>
    <property type="molecule type" value="Genomic_DNA"/>
</dbReference>